<name>A0A140D099_9GLOM</name>
<evidence type="ECO:0000256" key="1">
    <source>
        <dbReference type="SAM" id="SignalP"/>
    </source>
</evidence>
<protein>
    <recommendedName>
        <fullName evidence="3">Granulins domain-containing protein</fullName>
    </recommendedName>
</protein>
<accession>A0A140D099</accession>
<dbReference type="EMBL" id="KU305774">
    <property type="protein sequence ID" value="AMJ52412.1"/>
    <property type="molecule type" value="Genomic_DNA"/>
</dbReference>
<reference evidence="2" key="1">
    <citation type="journal article" date="2016" name="BMC Genomics">
        <title>The effector candidate repertoire of the arbuscular mycorrhizal fungus Rhizophagus clarus.</title>
        <authorList>
            <person name="Sedzielewska Toro K."/>
            <person name="Brachmann A."/>
        </authorList>
    </citation>
    <scope>NUCLEOTIDE SEQUENCE</scope>
    <source>
        <strain evidence="2">MUCL46238</strain>
    </source>
</reference>
<evidence type="ECO:0008006" key="3">
    <source>
        <dbReference type="Google" id="ProtNLM"/>
    </source>
</evidence>
<sequence length="104" mass="10804">MKNFVLILVLGILIFGNFASAIDLKWKRAGCEQICGNNCLVIYICCGNGCCLLTQICCGNGCCGPSQKCCGNGCCGPSQKCCGNGCCGPTEFCCGNACCTIMQT</sequence>
<keyword evidence="1" id="KW-0732">Signal</keyword>
<proteinExistence type="predicted"/>
<feature type="signal peptide" evidence="1">
    <location>
        <begin position="1"/>
        <end position="21"/>
    </location>
</feature>
<organism evidence="2">
    <name type="scientific">Rhizophagus clarus</name>
    <dbReference type="NCBI Taxonomy" id="94130"/>
    <lineage>
        <taxon>Eukaryota</taxon>
        <taxon>Fungi</taxon>
        <taxon>Fungi incertae sedis</taxon>
        <taxon>Mucoromycota</taxon>
        <taxon>Glomeromycotina</taxon>
        <taxon>Glomeromycetes</taxon>
        <taxon>Glomerales</taxon>
        <taxon>Glomeraceae</taxon>
        <taxon>Rhizophagus</taxon>
    </lineage>
</organism>
<evidence type="ECO:0000313" key="2">
    <source>
        <dbReference type="EMBL" id="AMJ52412.1"/>
    </source>
</evidence>
<feature type="chain" id="PRO_5007301904" description="Granulins domain-containing protein" evidence="1">
    <location>
        <begin position="22"/>
        <end position="104"/>
    </location>
</feature>
<dbReference type="AlphaFoldDB" id="A0A140D099"/>